<sequence>REGSAVPRILWKNLNGDATEAFSSRVAQGVSSQIEVISASDAESMWNIHASIIKDAVIDSLGVAIGTSTILTARRESWWLCEDVQSKVAVKQARF</sequence>
<organism evidence="1">
    <name type="scientific">Tanacetum cinerariifolium</name>
    <name type="common">Dalmatian daisy</name>
    <name type="synonym">Chrysanthemum cinerariifolium</name>
    <dbReference type="NCBI Taxonomy" id="118510"/>
    <lineage>
        <taxon>Eukaryota</taxon>
        <taxon>Viridiplantae</taxon>
        <taxon>Streptophyta</taxon>
        <taxon>Embryophyta</taxon>
        <taxon>Tracheophyta</taxon>
        <taxon>Spermatophyta</taxon>
        <taxon>Magnoliopsida</taxon>
        <taxon>eudicotyledons</taxon>
        <taxon>Gunneridae</taxon>
        <taxon>Pentapetalae</taxon>
        <taxon>asterids</taxon>
        <taxon>campanulids</taxon>
        <taxon>Asterales</taxon>
        <taxon>Asteraceae</taxon>
        <taxon>Asteroideae</taxon>
        <taxon>Anthemideae</taxon>
        <taxon>Anthemidinae</taxon>
        <taxon>Tanacetum</taxon>
    </lineage>
</organism>
<evidence type="ECO:0000313" key="1">
    <source>
        <dbReference type="EMBL" id="GEZ97256.1"/>
    </source>
</evidence>
<feature type="non-terminal residue" evidence="1">
    <location>
        <position position="1"/>
    </location>
</feature>
<dbReference type="AlphaFoldDB" id="A0A699IYS6"/>
<reference evidence="1" key="1">
    <citation type="journal article" date="2019" name="Sci. Rep.">
        <title>Draft genome of Tanacetum cinerariifolium, the natural source of mosquito coil.</title>
        <authorList>
            <person name="Yamashiro T."/>
            <person name="Shiraishi A."/>
            <person name="Satake H."/>
            <person name="Nakayama K."/>
        </authorList>
    </citation>
    <scope>NUCLEOTIDE SEQUENCE</scope>
</reference>
<proteinExistence type="predicted"/>
<comment type="caution">
    <text evidence="1">The sequence shown here is derived from an EMBL/GenBank/DDBJ whole genome shotgun (WGS) entry which is preliminary data.</text>
</comment>
<gene>
    <name evidence="1" type="ORF">Tci_569229</name>
</gene>
<dbReference type="EMBL" id="BKCJ010349677">
    <property type="protein sequence ID" value="GEZ97256.1"/>
    <property type="molecule type" value="Genomic_DNA"/>
</dbReference>
<accession>A0A699IYS6</accession>
<protein>
    <submittedName>
        <fullName evidence="1">Cleavage/polyadenylation specificity factor, 25kDa subunit</fullName>
    </submittedName>
</protein>
<name>A0A699IYS6_TANCI</name>